<dbReference type="EMBL" id="JAACJO010000024">
    <property type="protein sequence ID" value="KAF5347600.1"/>
    <property type="molecule type" value="Genomic_DNA"/>
</dbReference>
<evidence type="ECO:0000313" key="4">
    <source>
        <dbReference type="EMBL" id="KAF5347600.1"/>
    </source>
</evidence>
<dbReference type="SUPFAM" id="SSF51735">
    <property type="entry name" value="NAD(P)-binding Rossmann-fold domains"/>
    <property type="match status" value="1"/>
</dbReference>
<comment type="caution">
    <text evidence="4">The sequence shown here is derived from an EMBL/GenBank/DDBJ whole genome shotgun (WGS) entry which is preliminary data.</text>
</comment>
<evidence type="ECO:0000259" key="3">
    <source>
        <dbReference type="Pfam" id="PF01370"/>
    </source>
</evidence>
<gene>
    <name evidence="4" type="ORF">D9756_010688</name>
</gene>
<dbReference type="PANTHER" id="PTHR10366:SF564">
    <property type="entry name" value="STEROL-4-ALPHA-CARBOXYLATE 3-DEHYDROGENASE, DECARBOXYLATING"/>
    <property type="match status" value="1"/>
</dbReference>
<organism evidence="4 5">
    <name type="scientific">Leucocoprinus leucothites</name>
    <dbReference type="NCBI Taxonomy" id="201217"/>
    <lineage>
        <taxon>Eukaryota</taxon>
        <taxon>Fungi</taxon>
        <taxon>Dikarya</taxon>
        <taxon>Basidiomycota</taxon>
        <taxon>Agaricomycotina</taxon>
        <taxon>Agaricomycetes</taxon>
        <taxon>Agaricomycetidae</taxon>
        <taxon>Agaricales</taxon>
        <taxon>Agaricineae</taxon>
        <taxon>Agaricaceae</taxon>
        <taxon>Leucocoprinus</taxon>
    </lineage>
</organism>
<dbReference type="OrthoDB" id="2735536at2759"/>
<dbReference type="AlphaFoldDB" id="A0A8H5CTF9"/>
<dbReference type="Proteomes" id="UP000559027">
    <property type="component" value="Unassembled WGS sequence"/>
</dbReference>
<evidence type="ECO:0000256" key="1">
    <source>
        <dbReference type="ARBA" id="ARBA00023002"/>
    </source>
</evidence>
<dbReference type="GO" id="GO:0016616">
    <property type="term" value="F:oxidoreductase activity, acting on the CH-OH group of donors, NAD or NADP as acceptor"/>
    <property type="evidence" value="ECO:0007669"/>
    <property type="project" value="TreeGrafter"/>
</dbReference>
<dbReference type="Pfam" id="PF01370">
    <property type="entry name" value="Epimerase"/>
    <property type="match status" value="1"/>
</dbReference>
<reference evidence="4 5" key="1">
    <citation type="journal article" date="2020" name="ISME J.">
        <title>Uncovering the hidden diversity of litter-decomposition mechanisms in mushroom-forming fungi.</title>
        <authorList>
            <person name="Floudas D."/>
            <person name="Bentzer J."/>
            <person name="Ahren D."/>
            <person name="Johansson T."/>
            <person name="Persson P."/>
            <person name="Tunlid A."/>
        </authorList>
    </citation>
    <scope>NUCLEOTIDE SEQUENCE [LARGE SCALE GENOMIC DNA]</scope>
    <source>
        <strain evidence="4 5">CBS 146.42</strain>
    </source>
</reference>
<proteinExistence type="inferred from homology"/>
<feature type="domain" description="NAD-dependent epimerase/dehydratase" evidence="3">
    <location>
        <begin position="10"/>
        <end position="271"/>
    </location>
</feature>
<name>A0A8H5CTF9_9AGAR</name>
<dbReference type="InterPro" id="IPR036291">
    <property type="entry name" value="NAD(P)-bd_dom_sf"/>
</dbReference>
<keyword evidence="1" id="KW-0560">Oxidoreductase</keyword>
<sequence>MTIVTAPSKVLVTGANGYIAMWIVRTLLEQGYCVRGAVRSESKGKYLTEYFGKRGFGSDKLEVVVVEDITKPGAFDEAVKGVDAIEHTAAPVASEVANPQEFMKPAVQGTVGILQSALEHGSSVKRIILTSSGAAILARPSEPTLYSEEDWNDESVQDIEQNGANAKPESGYRASKTISERAAWKFVEDHKSNINWDLAVINPPVVFGPCIQEVVGGPTSLNVSQRWLYDAIVDTASKSKEWLYYSSVWIDVRDLALAHVLALQKEAAGGERIAVSAGPFDLQDLVDTANSLEPYPLPSHPPHKGIPGFEKTYLIRLKTDKQEKILGMTGSSLRTMEEAVRDSLMEFAGRGW</sequence>
<comment type="similarity">
    <text evidence="2">Belongs to the NAD(P)-dependent epimerase/dehydratase family. Dihydroflavonol-4-reductase subfamily.</text>
</comment>
<evidence type="ECO:0000256" key="2">
    <source>
        <dbReference type="ARBA" id="ARBA00023445"/>
    </source>
</evidence>
<evidence type="ECO:0000313" key="5">
    <source>
        <dbReference type="Proteomes" id="UP000559027"/>
    </source>
</evidence>
<keyword evidence="5" id="KW-1185">Reference proteome</keyword>
<accession>A0A8H5CTF9</accession>
<dbReference type="PANTHER" id="PTHR10366">
    <property type="entry name" value="NAD DEPENDENT EPIMERASE/DEHYDRATASE"/>
    <property type="match status" value="1"/>
</dbReference>
<dbReference type="InterPro" id="IPR001509">
    <property type="entry name" value="Epimerase_deHydtase"/>
</dbReference>
<dbReference type="Gene3D" id="3.40.50.720">
    <property type="entry name" value="NAD(P)-binding Rossmann-like Domain"/>
    <property type="match status" value="1"/>
</dbReference>
<dbReference type="InterPro" id="IPR050425">
    <property type="entry name" value="NAD(P)_dehydrat-like"/>
</dbReference>
<protein>
    <recommendedName>
        <fullName evidence="3">NAD-dependent epimerase/dehydratase domain-containing protein</fullName>
    </recommendedName>
</protein>